<evidence type="ECO:0000256" key="1">
    <source>
        <dbReference type="SAM" id="MobiDB-lite"/>
    </source>
</evidence>
<reference evidence="4" key="1">
    <citation type="journal article" date="2019" name="bioRxiv">
        <title>Genomics, evolutionary history and diagnostics of the Alternaria alternata species group including apple and Asian pear pathotypes.</title>
        <authorList>
            <person name="Armitage A.D."/>
            <person name="Cockerton H.M."/>
            <person name="Sreenivasaprasad S."/>
            <person name="Woodhall J.W."/>
            <person name="Lane C.R."/>
            <person name="Harrison R.J."/>
            <person name="Clarkson J.P."/>
        </authorList>
    </citation>
    <scope>NUCLEOTIDE SEQUENCE [LARGE SCALE GENOMIC DNA]</scope>
    <source>
        <strain evidence="4">FERA 1082</strain>
    </source>
</reference>
<gene>
    <name evidence="3" type="ORF">AA0114_g703</name>
</gene>
<protein>
    <submittedName>
        <fullName evidence="3">Uncharacterized protein</fullName>
    </submittedName>
</protein>
<feature type="compositionally biased region" description="Polar residues" evidence="1">
    <location>
        <begin position="64"/>
        <end position="73"/>
    </location>
</feature>
<feature type="transmembrane region" description="Helical" evidence="2">
    <location>
        <begin position="677"/>
        <end position="696"/>
    </location>
</feature>
<sequence>MAEIEAHTEGHETKTFEPTFPTEQTSLPFTQASRRDKVPAASGDKQNYEQSSAPQEFDEPIQYSKKQSASNGGFQWITGNRPDGFKTKHVMQKVRQTAMGSYLKGARKMAESRTSVGSQDAPKPRSTQSLKGKRKKTSEIETPSKAIWKKTEPSVEDLIDGSSTISTTSDPMESVFSAESSGTSMTVSFRESLSGLSRELVEAVTRVFVSVIQSDQVLGPIYESGRNDPAILPRELRRDIYPTLLAYAQDLENEAKNPLEYVASSIVRTGAGHAARCVSGDYKFTHGPTKDADDSSDGEVQEQSVVERQFNDDVDAFRSFLIQSNAFATLRTETQLLYPFQPTMTVTESFETYVGEDIPEHTEGGRSGKGLIRTFNDTAMFMIINLLVSLECLDPPLATGWTRIKIECHTCGERYFDDVLEHREGGIAQLKQWMERALNATITVVHPNEEAASTHGRWHSPALVHNILRGLQKIFRWGKHRADPVLPEHNGPQLESEPRRAKSPSPQRSSLRLMSCVHRNWEHRILLQDRVDHINTDRKFFTFLKTQVRKRRSRVMRVLSCRKIQAIHFTMFRLRMGNRLEVRDHRDCCKASCNCLPPRDHPDYDFACPLDSTYPVIPPRAFAHMLKHTTRDVHEDQTHIYRWVPKRKGTTLDVDPKTELTDAWGLYFEEGWDPNDIMTLFSLVFVVSLIFLVCWSKYTSDVSAASGVSSYMITVAGIAISLLVIRAGNM</sequence>
<name>A0A4Q4MXA7_9PLEO</name>
<dbReference type="AlphaFoldDB" id="A0A4Q4MXA7"/>
<dbReference type="EMBL" id="PDXA01000002">
    <property type="protein sequence ID" value="RYN60672.1"/>
    <property type="molecule type" value="Genomic_DNA"/>
</dbReference>
<feature type="region of interest" description="Disordered" evidence="1">
    <location>
        <begin position="159"/>
        <end position="179"/>
    </location>
</feature>
<feature type="region of interest" description="Disordered" evidence="1">
    <location>
        <begin position="1"/>
        <end position="87"/>
    </location>
</feature>
<comment type="caution">
    <text evidence="3">The sequence shown here is derived from an EMBL/GenBank/DDBJ whole genome shotgun (WGS) entry which is preliminary data.</text>
</comment>
<keyword evidence="2" id="KW-1133">Transmembrane helix</keyword>
<feature type="region of interest" description="Disordered" evidence="1">
    <location>
        <begin position="102"/>
        <end position="142"/>
    </location>
</feature>
<feature type="compositionally biased region" description="Low complexity" evidence="1">
    <location>
        <begin position="16"/>
        <end position="25"/>
    </location>
</feature>
<feature type="compositionally biased region" description="Polar residues" evidence="1">
    <location>
        <begin position="44"/>
        <end position="54"/>
    </location>
</feature>
<keyword evidence="2" id="KW-0472">Membrane</keyword>
<feature type="transmembrane region" description="Helical" evidence="2">
    <location>
        <begin position="708"/>
        <end position="728"/>
    </location>
</feature>
<dbReference type="Proteomes" id="UP000292402">
    <property type="component" value="Unassembled WGS sequence"/>
</dbReference>
<organism evidence="3 4">
    <name type="scientific">Alternaria tenuissima</name>
    <dbReference type="NCBI Taxonomy" id="119927"/>
    <lineage>
        <taxon>Eukaryota</taxon>
        <taxon>Fungi</taxon>
        <taxon>Dikarya</taxon>
        <taxon>Ascomycota</taxon>
        <taxon>Pezizomycotina</taxon>
        <taxon>Dothideomycetes</taxon>
        <taxon>Pleosporomycetidae</taxon>
        <taxon>Pleosporales</taxon>
        <taxon>Pleosporineae</taxon>
        <taxon>Pleosporaceae</taxon>
        <taxon>Alternaria</taxon>
        <taxon>Alternaria sect. Alternaria</taxon>
        <taxon>Alternaria alternata complex</taxon>
    </lineage>
</organism>
<accession>A0A4Q4MXA7</accession>
<proteinExistence type="predicted"/>
<feature type="region of interest" description="Disordered" evidence="1">
    <location>
        <begin position="484"/>
        <end position="510"/>
    </location>
</feature>
<feature type="compositionally biased region" description="Basic and acidic residues" evidence="1">
    <location>
        <begin position="1"/>
        <end position="15"/>
    </location>
</feature>
<evidence type="ECO:0000313" key="4">
    <source>
        <dbReference type="Proteomes" id="UP000292402"/>
    </source>
</evidence>
<evidence type="ECO:0000313" key="3">
    <source>
        <dbReference type="EMBL" id="RYN60672.1"/>
    </source>
</evidence>
<evidence type="ECO:0000256" key="2">
    <source>
        <dbReference type="SAM" id="Phobius"/>
    </source>
</evidence>
<keyword evidence="2" id="KW-0812">Transmembrane</keyword>